<comment type="caution">
    <text evidence="7">The sequence shown here is derived from an EMBL/GenBank/DDBJ whole genome shotgun (WGS) entry which is preliminary data.</text>
</comment>
<dbReference type="GO" id="GO:0006508">
    <property type="term" value="P:proteolysis"/>
    <property type="evidence" value="ECO:0007669"/>
    <property type="project" value="UniProtKB-KW"/>
</dbReference>
<accession>A0A9X1QQ97</accession>
<keyword evidence="5" id="KW-0482">Metalloprotease</keyword>
<protein>
    <submittedName>
        <fullName evidence="7">DNA repair protein</fullName>
    </submittedName>
</protein>
<dbReference type="PROSITE" id="PS01302">
    <property type="entry name" value="UPF0758"/>
    <property type="match status" value="1"/>
</dbReference>
<evidence type="ECO:0000256" key="4">
    <source>
        <dbReference type="ARBA" id="ARBA00022833"/>
    </source>
</evidence>
<dbReference type="Gene3D" id="3.40.140.10">
    <property type="entry name" value="Cytidine Deaminase, domain 2"/>
    <property type="match status" value="1"/>
</dbReference>
<keyword evidence="3" id="KW-0378">Hydrolase</keyword>
<evidence type="ECO:0000259" key="6">
    <source>
        <dbReference type="PROSITE" id="PS50249"/>
    </source>
</evidence>
<dbReference type="Proteomes" id="UP001139410">
    <property type="component" value="Unassembled WGS sequence"/>
</dbReference>
<dbReference type="InterPro" id="IPR001405">
    <property type="entry name" value="UPF0758"/>
</dbReference>
<evidence type="ECO:0000256" key="5">
    <source>
        <dbReference type="ARBA" id="ARBA00023049"/>
    </source>
</evidence>
<organism evidence="7 8">
    <name type="scientific">Sphingomonas cremea</name>
    <dbReference type="NCBI Taxonomy" id="2904799"/>
    <lineage>
        <taxon>Bacteria</taxon>
        <taxon>Pseudomonadati</taxon>
        <taxon>Pseudomonadota</taxon>
        <taxon>Alphaproteobacteria</taxon>
        <taxon>Sphingomonadales</taxon>
        <taxon>Sphingomonadaceae</taxon>
        <taxon>Sphingomonas</taxon>
    </lineage>
</organism>
<feature type="domain" description="MPN" evidence="6">
    <location>
        <begin position="10"/>
        <end position="134"/>
    </location>
</feature>
<dbReference type="InterPro" id="IPR020891">
    <property type="entry name" value="UPF0758_CS"/>
</dbReference>
<keyword evidence="4" id="KW-0862">Zinc</keyword>
<keyword evidence="8" id="KW-1185">Reference proteome</keyword>
<evidence type="ECO:0000313" key="8">
    <source>
        <dbReference type="Proteomes" id="UP001139410"/>
    </source>
</evidence>
<evidence type="ECO:0000256" key="1">
    <source>
        <dbReference type="ARBA" id="ARBA00022670"/>
    </source>
</evidence>
<dbReference type="Pfam" id="PF04002">
    <property type="entry name" value="RadC"/>
    <property type="match status" value="1"/>
</dbReference>
<evidence type="ECO:0000256" key="3">
    <source>
        <dbReference type="ARBA" id="ARBA00022801"/>
    </source>
</evidence>
<proteinExistence type="predicted"/>
<name>A0A9X1QQ97_9SPHN</name>
<dbReference type="EMBL" id="JAKFGM010000003">
    <property type="protein sequence ID" value="MCF2515509.1"/>
    <property type="molecule type" value="Genomic_DNA"/>
</dbReference>
<keyword evidence="2" id="KW-0479">Metal-binding</keyword>
<dbReference type="GO" id="GO:0008237">
    <property type="term" value="F:metallopeptidase activity"/>
    <property type="evidence" value="ECO:0007669"/>
    <property type="project" value="UniProtKB-KW"/>
</dbReference>
<keyword evidence="1" id="KW-0645">Protease</keyword>
<evidence type="ECO:0000256" key="2">
    <source>
        <dbReference type="ARBA" id="ARBA00022723"/>
    </source>
</evidence>
<dbReference type="RefSeq" id="WP_235068148.1">
    <property type="nucleotide sequence ID" value="NZ_JAKFGM010000003.1"/>
</dbReference>
<dbReference type="InterPro" id="IPR037518">
    <property type="entry name" value="MPN"/>
</dbReference>
<reference evidence="7" key="1">
    <citation type="submission" date="2022-01" db="EMBL/GenBank/DDBJ databases">
        <authorList>
            <person name="Jo J.-H."/>
            <person name="Im W.-T."/>
        </authorList>
    </citation>
    <scope>NUCLEOTIDE SEQUENCE</scope>
    <source>
        <strain evidence="7">G124</strain>
    </source>
</reference>
<evidence type="ECO:0000313" key="7">
    <source>
        <dbReference type="EMBL" id="MCF2515509.1"/>
    </source>
</evidence>
<dbReference type="AlphaFoldDB" id="A0A9X1QQ97"/>
<gene>
    <name evidence="7" type="ORF">LVY65_10605</name>
</gene>
<sequence length="134" mass="14593">MLYQRAETPALLNGHEAARRFFSSSFSGKNQSREHLLVAHVDSAARCIHVEHYQGDFTSVGLPVRQIVSDAAKFGSAGVVLAHNHPSGDCQPSDSDYRATRRLARAGETIDLAVLDHLVFAGSNCSSMRRMGLL</sequence>
<dbReference type="InterPro" id="IPR025657">
    <property type="entry name" value="RadC_JAB"/>
</dbReference>
<dbReference type="PROSITE" id="PS50249">
    <property type="entry name" value="MPN"/>
    <property type="match status" value="1"/>
</dbReference>
<dbReference type="PANTHER" id="PTHR30471:SF3">
    <property type="entry name" value="UPF0758 PROTEIN YEES-RELATED"/>
    <property type="match status" value="1"/>
</dbReference>
<dbReference type="PANTHER" id="PTHR30471">
    <property type="entry name" value="DNA REPAIR PROTEIN RADC"/>
    <property type="match status" value="1"/>
</dbReference>
<dbReference type="GO" id="GO:0046872">
    <property type="term" value="F:metal ion binding"/>
    <property type="evidence" value="ECO:0007669"/>
    <property type="project" value="UniProtKB-KW"/>
</dbReference>